<dbReference type="GO" id="GO:0008836">
    <property type="term" value="F:diaminopimelate decarboxylase activity"/>
    <property type="evidence" value="ECO:0007669"/>
    <property type="project" value="TreeGrafter"/>
</dbReference>
<evidence type="ECO:0000313" key="5">
    <source>
        <dbReference type="EMBL" id="EYT48838.1"/>
    </source>
</evidence>
<dbReference type="Proteomes" id="UP000019754">
    <property type="component" value="Unassembled WGS sequence"/>
</dbReference>
<evidence type="ECO:0000256" key="1">
    <source>
        <dbReference type="ARBA" id="ARBA00001933"/>
    </source>
</evidence>
<evidence type="ECO:0000256" key="3">
    <source>
        <dbReference type="SAM" id="MobiDB-lite"/>
    </source>
</evidence>
<organism evidence="5 6">
    <name type="scientific">Brachybacterium muris UCD-AY4</name>
    <dbReference type="NCBI Taxonomy" id="1249481"/>
    <lineage>
        <taxon>Bacteria</taxon>
        <taxon>Bacillati</taxon>
        <taxon>Actinomycetota</taxon>
        <taxon>Actinomycetes</taxon>
        <taxon>Micrococcales</taxon>
        <taxon>Dermabacteraceae</taxon>
        <taxon>Brachybacterium</taxon>
    </lineage>
</organism>
<dbReference type="Gene3D" id="3.20.20.10">
    <property type="entry name" value="Alanine racemase"/>
    <property type="match status" value="1"/>
</dbReference>
<protein>
    <submittedName>
        <fullName evidence="5">Diaminopimelate decarboxylase</fullName>
    </submittedName>
</protein>
<dbReference type="SUPFAM" id="SSF51419">
    <property type="entry name" value="PLP-binding barrel"/>
    <property type="match status" value="1"/>
</dbReference>
<reference evidence="5 6" key="1">
    <citation type="journal article" date="2013" name="Genome Announc.">
        <title>Draft genome sequence of an Actinobacterium, Brachybacterium muris strain UCD-AY4.</title>
        <authorList>
            <person name="Lo J.R."/>
            <person name="Lang J.M."/>
            <person name="Darling A.E."/>
            <person name="Eisen J.A."/>
            <person name="Coil D.A."/>
        </authorList>
    </citation>
    <scope>NUCLEOTIDE SEQUENCE [LARGE SCALE GENOMIC DNA]</scope>
    <source>
        <strain evidence="5 6">UCD-AY4</strain>
    </source>
</reference>
<dbReference type="OrthoDB" id="3275594at2"/>
<dbReference type="InterPro" id="IPR022644">
    <property type="entry name" value="De-COase2_N"/>
</dbReference>
<name>A0A022KSX6_9MICO</name>
<comment type="caution">
    <text evidence="5">The sequence shown here is derived from an EMBL/GenBank/DDBJ whole genome shotgun (WGS) entry which is preliminary data.</text>
</comment>
<keyword evidence="6" id="KW-1185">Reference proteome</keyword>
<comment type="cofactor">
    <cofactor evidence="1">
        <name>pyridoxal 5'-phosphate</name>
        <dbReference type="ChEBI" id="CHEBI:597326"/>
    </cofactor>
</comment>
<evidence type="ECO:0000256" key="2">
    <source>
        <dbReference type="ARBA" id="ARBA00022898"/>
    </source>
</evidence>
<dbReference type="SUPFAM" id="SSF50621">
    <property type="entry name" value="Alanine racemase C-terminal domain-like"/>
    <property type="match status" value="1"/>
</dbReference>
<evidence type="ECO:0000313" key="6">
    <source>
        <dbReference type="Proteomes" id="UP000019754"/>
    </source>
</evidence>
<gene>
    <name evidence="5" type="ORF">D641_0110435</name>
</gene>
<dbReference type="Gene3D" id="2.40.37.10">
    <property type="entry name" value="Lyase, Ornithine Decarboxylase, Chain A, domain 1"/>
    <property type="match status" value="1"/>
</dbReference>
<feature type="compositionally biased region" description="Basic and acidic residues" evidence="3">
    <location>
        <begin position="524"/>
        <end position="561"/>
    </location>
</feature>
<dbReference type="PANTHER" id="PTHR43727">
    <property type="entry name" value="DIAMINOPIMELATE DECARBOXYLASE"/>
    <property type="match status" value="1"/>
</dbReference>
<feature type="region of interest" description="Disordered" evidence="3">
    <location>
        <begin position="287"/>
        <end position="321"/>
    </location>
</feature>
<dbReference type="Pfam" id="PF02784">
    <property type="entry name" value="Orn_Arg_deC_N"/>
    <property type="match status" value="1"/>
</dbReference>
<dbReference type="InterPro" id="IPR029066">
    <property type="entry name" value="PLP-binding_barrel"/>
</dbReference>
<dbReference type="InterPro" id="IPR009006">
    <property type="entry name" value="Ala_racemase/Decarboxylase_C"/>
</dbReference>
<dbReference type="GO" id="GO:0009089">
    <property type="term" value="P:lysine biosynthetic process via diaminopimelate"/>
    <property type="evidence" value="ECO:0007669"/>
    <property type="project" value="TreeGrafter"/>
</dbReference>
<dbReference type="HOGENOM" id="CLU_042407_0_0_11"/>
<dbReference type="EMBL" id="AORC01000012">
    <property type="protein sequence ID" value="EYT48838.1"/>
    <property type="molecule type" value="Genomic_DNA"/>
</dbReference>
<accession>A0A022KSX6</accession>
<evidence type="ECO:0000259" key="4">
    <source>
        <dbReference type="Pfam" id="PF02784"/>
    </source>
</evidence>
<feature type="domain" description="Orn/DAP/Arg decarboxylase 2 N-terminal" evidence="4">
    <location>
        <begin position="64"/>
        <end position="278"/>
    </location>
</feature>
<sequence>MTEEPTLREACQGTPPLSARLEPWMQELLADPATCSSLLERYGSPLNVHDFSALPRNAAELKEVAEASGVDLRIFVARKANKTLGMVRAAHRAGLGVDVGSERELGQVLEAGVPPHDVVVTAAIKPDPVLRLALESRSLLVLDNLDEVAASRRVAEQVTGARSAAPGRPADWASDAPEPFPVALRLAPRPSDLIPPTRFGESARAWLELIDSGGLGDLLRVDGVHFHLHGYDPIARATALGEALELIDALRERGLAQDGAFVDIGGGIPMSYLDDAGQWDAFWQAHDRQASASGPGGGDRAADDGQPATAPDAGGDAPAAPLTWRGEPLRQVYPYHQQVIRGPWLKRLLGHEIRPGIAAGQALREGGVQLRCEPGRSMMDGCGMTLARVIQRTSASDGVPLVGLEMNRTQCRSTSDDFLVDPILVRTGTRDDATDPSVAGAGQSRASERFEGFLVGAYCIEAELILRRRLAFPQGVAVGDVIALPNTAGYLMHILESASHQIPLASNVERVGGEEAGGSGGDRPSAEVADRSSTDGADRRSTAVEGSDSRPDVPGFKRDGIDQVLPIRA</sequence>
<keyword evidence="2" id="KW-0663">Pyridoxal phosphate</keyword>
<dbReference type="AlphaFoldDB" id="A0A022KSX6"/>
<feature type="compositionally biased region" description="Low complexity" evidence="3">
    <location>
        <begin position="304"/>
        <end position="321"/>
    </location>
</feature>
<proteinExistence type="predicted"/>
<dbReference type="STRING" id="1249481.D641_0110435"/>
<dbReference type="PANTHER" id="PTHR43727:SF2">
    <property type="entry name" value="GROUP IV DECARBOXYLASE"/>
    <property type="match status" value="1"/>
</dbReference>
<dbReference type="RefSeq" id="WP_017824726.1">
    <property type="nucleotide sequence ID" value="NZ_KB403092.1"/>
</dbReference>
<feature type="region of interest" description="Disordered" evidence="3">
    <location>
        <begin position="511"/>
        <end position="569"/>
    </location>
</feature>